<keyword evidence="8 17" id="KW-0812">Transmembrane</keyword>
<evidence type="ECO:0000256" key="3">
    <source>
        <dbReference type="ARBA" id="ARBA00009025"/>
    </source>
</evidence>
<evidence type="ECO:0000256" key="7">
    <source>
        <dbReference type="ARBA" id="ARBA00022660"/>
    </source>
</evidence>
<keyword evidence="14 17" id="KW-0496">Mitochondrion</keyword>
<feature type="transmembrane region" description="Helical" evidence="17">
    <location>
        <begin position="272"/>
        <end position="294"/>
    </location>
</feature>
<feature type="domain" description="NADH:quinone oxidoreductase/Mrp antiporter transmembrane" evidence="18">
    <location>
        <begin position="105"/>
        <end position="390"/>
    </location>
</feature>
<accession>A0A9E8LNP3</accession>
<evidence type="ECO:0000256" key="5">
    <source>
        <dbReference type="ARBA" id="ARBA00021006"/>
    </source>
</evidence>
<comment type="function">
    <text evidence="1">Core subunit of the mitochondrial membrane respiratory chain NADH dehydrogenase (Complex I) that is believed to belong to the minimal assembly required for catalysis. Complex I functions in the transfer of electrons from NADH to the respiratory chain. The immediate electron acceptor for the enzyme is believed to be ubiquinone.</text>
</comment>
<reference evidence="20" key="1">
    <citation type="submission" date="2021-11" db="EMBL/GenBank/DDBJ databases">
        <authorList>
            <person name="Ge X.-Y."/>
            <person name="Peng L."/>
            <person name="Sun C.-H."/>
            <person name="Wang B.-X."/>
        </authorList>
    </citation>
    <scope>NUCLEOTIDE SEQUENCE</scope>
</reference>
<dbReference type="PANTHER" id="PTHR43507:SF20">
    <property type="entry name" value="NADH-UBIQUINONE OXIDOREDUCTASE CHAIN 4"/>
    <property type="match status" value="1"/>
</dbReference>
<comment type="catalytic activity">
    <reaction evidence="16 17">
        <text>a ubiquinone + NADH + 5 H(+)(in) = a ubiquinol + NAD(+) + 4 H(+)(out)</text>
        <dbReference type="Rhea" id="RHEA:29091"/>
        <dbReference type="Rhea" id="RHEA-COMP:9565"/>
        <dbReference type="Rhea" id="RHEA-COMP:9566"/>
        <dbReference type="ChEBI" id="CHEBI:15378"/>
        <dbReference type="ChEBI" id="CHEBI:16389"/>
        <dbReference type="ChEBI" id="CHEBI:17976"/>
        <dbReference type="ChEBI" id="CHEBI:57540"/>
        <dbReference type="ChEBI" id="CHEBI:57945"/>
        <dbReference type="EC" id="7.1.1.2"/>
    </reaction>
</comment>
<evidence type="ECO:0000256" key="17">
    <source>
        <dbReference type="RuleBase" id="RU003297"/>
    </source>
</evidence>
<comment type="similarity">
    <text evidence="3 17">Belongs to the complex I subunit 4 family.</text>
</comment>
<evidence type="ECO:0000256" key="15">
    <source>
        <dbReference type="ARBA" id="ARBA00023136"/>
    </source>
</evidence>
<comment type="subcellular location">
    <subcellularLocation>
        <location evidence="2 17">Mitochondrion membrane</location>
        <topology evidence="2 17">Multi-pass membrane protein</topology>
    </subcellularLocation>
</comment>
<evidence type="ECO:0000256" key="8">
    <source>
        <dbReference type="ARBA" id="ARBA00022692"/>
    </source>
</evidence>
<keyword evidence="7 17" id="KW-0679">Respiratory chain</keyword>
<feature type="transmembrane region" description="Helical" evidence="17">
    <location>
        <begin position="111"/>
        <end position="131"/>
    </location>
</feature>
<evidence type="ECO:0000256" key="4">
    <source>
        <dbReference type="ARBA" id="ARBA00012944"/>
    </source>
</evidence>
<evidence type="ECO:0000256" key="11">
    <source>
        <dbReference type="ARBA" id="ARBA00022989"/>
    </source>
</evidence>
<feature type="transmembrane region" description="Helical" evidence="17">
    <location>
        <begin position="244"/>
        <end position="265"/>
    </location>
</feature>
<evidence type="ECO:0000256" key="6">
    <source>
        <dbReference type="ARBA" id="ARBA00022448"/>
    </source>
</evidence>
<evidence type="ECO:0000259" key="19">
    <source>
        <dbReference type="Pfam" id="PF01059"/>
    </source>
</evidence>
<protein>
    <recommendedName>
        <fullName evidence="5 17">NADH-ubiquinone oxidoreductase chain 4</fullName>
        <ecNumber evidence="4 17">7.1.1.2</ecNumber>
    </recommendedName>
</protein>
<gene>
    <name evidence="20" type="primary">ND4</name>
</gene>
<dbReference type="GO" id="GO:0048039">
    <property type="term" value="F:ubiquinone binding"/>
    <property type="evidence" value="ECO:0007669"/>
    <property type="project" value="TreeGrafter"/>
</dbReference>
<keyword evidence="11 17" id="KW-1133">Transmembrane helix</keyword>
<evidence type="ECO:0000256" key="14">
    <source>
        <dbReference type="ARBA" id="ARBA00023128"/>
    </source>
</evidence>
<dbReference type="InterPro" id="IPR003918">
    <property type="entry name" value="NADH_UbQ_OxRdtase"/>
</dbReference>
<evidence type="ECO:0000259" key="18">
    <source>
        <dbReference type="Pfam" id="PF00361"/>
    </source>
</evidence>
<evidence type="ECO:0000256" key="9">
    <source>
        <dbReference type="ARBA" id="ARBA00022967"/>
    </source>
</evidence>
<feature type="transmembrane region" description="Helical" evidence="17">
    <location>
        <begin position="421"/>
        <end position="443"/>
    </location>
</feature>
<keyword evidence="15 17" id="KW-0472">Membrane</keyword>
<feature type="transmembrane region" description="Helical" evidence="17">
    <location>
        <begin position="300"/>
        <end position="322"/>
    </location>
</feature>
<evidence type="ECO:0000256" key="10">
    <source>
        <dbReference type="ARBA" id="ARBA00022982"/>
    </source>
</evidence>
<keyword evidence="12 17" id="KW-0520">NAD</keyword>
<evidence type="ECO:0000256" key="16">
    <source>
        <dbReference type="ARBA" id="ARBA00049551"/>
    </source>
</evidence>
<dbReference type="GO" id="GO:0003954">
    <property type="term" value="F:NADH dehydrogenase activity"/>
    <property type="evidence" value="ECO:0007669"/>
    <property type="project" value="TreeGrafter"/>
</dbReference>
<dbReference type="EMBL" id="OL678001">
    <property type="protein sequence ID" value="UZZ43761.1"/>
    <property type="molecule type" value="Genomic_DNA"/>
</dbReference>
<comment type="function">
    <text evidence="17">Core subunit of the mitochondrial membrane respiratory chain NADH dehydrogenase (Complex I) which catalyzes electron transfer from NADH through the respiratory chain, using ubiquinone as an electron acceptor. Essential for the catalytic activity and assembly of complex I.</text>
</comment>
<dbReference type="EC" id="7.1.1.2" evidence="4 17"/>
<sequence length="444" mass="52145">MMKMILFVLFSLMMLNKKMFWKNQMNFFILFFFMMFSNINLFYFTNLSYKFGMDILSYSLILLSIWIFILMFKASSKIYFNNIMNVTFLFVMMMLILMLICTFSAMDLFLFYVYFESSLIPIMLLIMGWGYQPERLQAGLYLLFYTLFVSLPMLMGIFYIYKSYNLMMICMFSKMEINLVIMYVVMFMAFLVKLPMIFVHLWLPKAHVEAPVSGSMILAAIMLKLGAYGMMRLLIMFMVTNSKFSFYLVSISLIGGVYLSLLCLHQVDLKSLIAYSSVVHMSMVLAGLLTLNYWGFMSSLILLIGHGLCSSGLFCLINMNYERIASRSFYLNKGLLNIMPLLSMWWFLFVSSNMAAPPSLNLFGEIGILNSLINWSFWLMVVLIFLSFFSASYSLYLYMYSQHGKFIFFMNNYFNCVCREYLLLFLHWVPLNLLILKMDFLLLN</sequence>
<feature type="transmembrane region" description="Helical" evidence="17">
    <location>
        <begin position="51"/>
        <end position="71"/>
    </location>
</feature>
<proteinExistence type="inferred from homology"/>
<dbReference type="GO" id="GO:0008137">
    <property type="term" value="F:NADH dehydrogenase (ubiquinone) activity"/>
    <property type="evidence" value="ECO:0007669"/>
    <property type="project" value="UniProtKB-UniRule"/>
</dbReference>
<keyword evidence="13 17" id="KW-0830">Ubiquinone</keyword>
<dbReference type="RefSeq" id="YP_010586025.1">
    <property type="nucleotide sequence ID" value="NC_069243.1"/>
</dbReference>
<feature type="transmembrane region" description="Helical" evidence="17">
    <location>
        <begin position="215"/>
        <end position="238"/>
    </location>
</feature>
<dbReference type="GO" id="GO:0042773">
    <property type="term" value="P:ATP synthesis coupled electron transport"/>
    <property type="evidence" value="ECO:0007669"/>
    <property type="project" value="InterPro"/>
</dbReference>
<feature type="domain" description="NADH:ubiquinone oxidoreductase chain 4 N-terminal" evidence="19">
    <location>
        <begin position="1"/>
        <end position="102"/>
    </location>
</feature>
<evidence type="ECO:0000256" key="12">
    <source>
        <dbReference type="ARBA" id="ARBA00023027"/>
    </source>
</evidence>
<feature type="transmembrane region" description="Helical" evidence="17">
    <location>
        <begin position="334"/>
        <end position="355"/>
    </location>
</feature>
<reference evidence="20" key="2">
    <citation type="journal article" date="2022" name="Syst. Entomol.">
        <title>Massive gene rearrangements of mitochondrial genomes and implications for the phylogeny of Trichoptera (Insecta).</title>
        <authorList>
            <person name="Ge X."/>
            <person name="Peng L."/>
            <person name="Vogler A.P."/>
            <person name="Morse J.C."/>
            <person name="Yang L."/>
            <person name="Sun C."/>
            <person name="Wang B."/>
        </authorList>
    </citation>
    <scope>NUCLEOTIDE SEQUENCE</scope>
</reference>
<dbReference type="PANTHER" id="PTHR43507">
    <property type="entry name" value="NADH-UBIQUINONE OXIDOREDUCTASE CHAIN 4"/>
    <property type="match status" value="1"/>
</dbReference>
<evidence type="ECO:0000256" key="13">
    <source>
        <dbReference type="ARBA" id="ARBA00023075"/>
    </source>
</evidence>
<dbReference type="InterPro" id="IPR000260">
    <property type="entry name" value="NADH4_N"/>
</dbReference>
<feature type="transmembrane region" description="Helical" evidence="17">
    <location>
        <begin position="83"/>
        <end position="105"/>
    </location>
</feature>
<name>A0A9E8LNP3_9NEOP</name>
<feature type="transmembrane region" description="Helical" evidence="17">
    <location>
        <begin position="138"/>
        <end position="161"/>
    </location>
</feature>
<keyword evidence="10 17" id="KW-0249">Electron transport</keyword>
<geneLocation type="mitochondrion" evidence="20"/>
<evidence type="ECO:0000256" key="2">
    <source>
        <dbReference type="ARBA" id="ARBA00004225"/>
    </source>
</evidence>
<dbReference type="PRINTS" id="PR01437">
    <property type="entry name" value="NUOXDRDTASE4"/>
</dbReference>
<keyword evidence="6 17" id="KW-0813">Transport</keyword>
<dbReference type="Pfam" id="PF00361">
    <property type="entry name" value="Proton_antipo_M"/>
    <property type="match status" value="1"/>
</dbReference>
<evidence type="ECO:0000256" key="1">
    <source>
        <dbReference type="ARBA" id="ARBA00003257"/>
    </source>
</evidence>
<dbReference type="Pfam" id="PF01059">
    <property type="entry name" value="Oxidored_q5_N"/>
    <property type="match status" value="1"/>
</dbReference>
<dbReference type="GO" id="GO:0015990">
    <property type="term" value="P:electron transport coupled proton transport"/>
    <property type="evidence" value="ECO:0007669"/>
    <property type="project" value="TreeGrafter"/>
</dbReference>
<evidence type="ECO:0000313" key="20">
    <source>
        <dbReference type="EMBL" id="UZZ43761.1"/>
    </source>
</evidence>
<dbReference type="InterPro" id="IPR001750">
    <property type="entry name" value="ND/Mrp_TM"/>
</dbReference>
<feature type="transmembrane region" description="Helical" evidence="17">
    <location>
        <begin position="181"/>
        <end position="203"/>
    </location>
</feature>
<dbReference type="GO" id="GO:0031966">
    <property type="term" value="C:mitochondrial membrane"/>
    <property type="evidence" value="ECO:0007669"/>
    <property type="project" value="UniProtKB-SubCell"/>
</dbReference>
<keyword evidence="9" id="KW-1278">Translocase</keyword>
<dbReference type="CTD" id="4538"/>
<dbReference type="GeneID" id="77425029"/>
<organism evidence="20">
    <name type="scientific">Anisocentropus maculatus</name>
    <dbReference type="NCBI Taxonomy" id="2904904"/>
    <lineage>
        <taxon>Eukaryota</taxon>
        <taxon>Metazoa</taxon>
        <taxon>Ecdysozoa</taxon>
        <taxon>Arthropoda</taxon>
        <taxon>Hexapoda</taxon>
        <taxon>Insecta</taxon>
        <taxon>Pterygota</taxon>
        <taxon>Neoptera</taxon>
        <taxon>Endopterygota</taxon>
        <taxon>Trichoptera</taxon>
        <taxon>Integripalpia</taxon>
        <taxon>Brevitentoria</taxon>
        <taxon>Leptoceroidea</taxon>
        <taxon>Calamoceratidae</taxon>
        <taxon>Anisocentropodinae</taxon>
        <taxon>Anisocentropus</taxon>
    </lineage>
</organism>
<dbReference type="AlphaFoldDB" id="A0A9E8LNP3"/>
<feature type="transmembrane region" description="Helical" evidence="17">
    <location>
        <begin position="375"/>
        <end position="400"/>
    </location>
</feature>